<keyword evidence="3" id="KW-1185">Reference proteome</keyword>
<feature type="transmembrane region" description="Helical" evidence="1">
    <location>
        <begin position="347"/>
        <end position="366"/>
    </location>
</feature>
<feature type="transmembrane region" description="Helical" evidence="1">
    <location>
        <begin position="244"/>
        <end position="263"/>
    </location>
</feature>
<comment type="caution">
    <text evidence="2">The sequence shown here is derived from an EMBL/GenBank/DDBJ whole genome shotgun (WGS) entry which is preliminary data.</text>
</comment>
<dbReference type="PANTHER" id="PTHR23530">
    <property type="entry name" value="TRANSPORT PROTEIN-RELATED"/>
    <property type="match status" value="1"/>
</dbReference>
<dbReference type="EMBL" id="SHKL01000001">
    <property type="protein sequence ID" value="RZT87929.1"/>
    <property type="molecule type" value="Genomic_DNA"/>
</dbReference>
<dbReference type="InterPro" id="IPR036259">
    <property type="entry name" value="MFS_trans_sf"/>
</dbReference>
<dbReference type="SUPFAM" id="SSF103473">
    <property type="entry name" value="MFS general substrate transporter"/>
    <property type="match status" value="1"/>
</dbReference>
<dbReference type="PANTHER" id="PTHR23530:SF1">
    <property type="entry name" value="PERMEASE, MAJOR FACILITATOR SUPERFAMILY-RELATED"/>
    <property type="match status" value="1"/>
</dbReference>
<dbReference type="Pfam" id="PF07690">
    <property type="entry name" value="MFS_1"/>
    <property type="match status" value="1"/>
</dbReference>
<proteinExistence type="predicted"/>
<keyword evidence="1" id="KW-1133">Transmembrane helix</keyword>
<keyword evidence="1" id="KW-0812">Transmembrane</keyword>
<dbReference type="RefSeq" id="WP_165438484.1">
    <property type="nucleotide sequence ID" value="NZ_SHKL01000001.1"/>
</dbReference>
<feature type="transmembrane region" description="Helical" evidence="1">
    <location>
        <begin position="64"/>
        <end position="83"/>
    </location>
</feature>
<feature type="transmembrane region" description="Helical" evidence="1">
    <location>
        <begin position="156"/>
        <end position="176"/>
    </location>
</feature>
<feature type="transmembrane region" description="Helical" evidence="1">
    <location>
        <begin position="270"/>
        <end position="288"/>
    </location>
</feature>
<feature type="transmembrane region" description="Helical" evidence="1">
    <location>
        <begin position="7"/>
        <end position="26"/>
    </location>
</feature>
<feature type="transmembrane region" description="Helical" evidence="1">
    <location>
        <begin position="89"/>
        <end position="111"/>
    </location>
</feature>
<feature type="transmembrane region" description="Helical" evidence="1">
    <location>
        <begin position="211"/>
        <end position="232"/>
    </location>
</feature>
<accession>A0A4Q7V5I8</accession>
<reference evidence="2 3" key="1">
    <citation type="submission" date="2019-02" db="EMBL/GenBank/DDBJ databases">
        <title>Sequencing the genomes of 1000 actinobacteria strains.</title>
        <authorList>
            <person name="Klenk H.-P."/>
        </authorList>
    </citation>
    <scope>NUCLEOTIDE SEQUENCE [LARGE SCALE GENOMIC DNA]</scope>
    <source>
        <strain evidence="2 3">DSM 45779</strain>
    </source>
</reference>
<dbReference type="InterPro" id="IPR011701">
    <property type="entry name" value="MFS"/>
</dbReference>
<dbReference type="InterPro" id="IPR053160">
    <property type="entry name" value="MFS_DHA3_Transporter"/>
</dbReference>
<name>A0A4Q7V5I8_PSEST</name>
<evidence type="ECO:0000313" key="3">
    <source>
        <dbReference type="Proteomes" id="UP000291591"/>
    </source>
</evidence>
<dbReference type="GO" id="GO:0022857">
    <property type="term" value="F:transmembrane transporter activity"/>
    <property type="evidence" value="ECO:0007669"/>
    <property type="project" value="InterPro"/>
</dbReference>
<protein>
    <submittedName>
        <fullName evidence="2">Putative MFS family arabinose efflux permease</fullName>
    </submittedName>
</protein>
<organism evidence="2 3">
    <name type="scientific">Pseudonocardia sediminis</name>
    <dbReference type="NCBI Taxonomy" id="1397368"/>
    <lineage>
        <taxon>Bacteria</taxon>
        <taxon>Bacillati</taxon>
        <taxon>Actinomycetota</taxon>
        <taxon>Actinomycetes</taxon>
        <taxon>Pseudonocardiales</taxon>
        <taxon>Pseudonocardiaceae</taxon>
        <taxon>Pseudonocardia</taxon>
    </lineage>
</organism>
<keyword evidence="1" id="KW-0472">Membrane</keyword>
<evidence type="ECO:0000313" key="2">
    <source>
        <dbReference type="EMBL" id="RZT87929.1"/>
    </source>
</evidence>
<dbReference type="Gene3D" id="1.20.1250.20">
    <property type="entry name" value="MFS general substrate transporter like domains"/>
    <property type="match status" value="1"/>
</dbReference>
<sequence>MVRLALVWQALHYAVPIFWLYALLFADSGLSVAEISALFAIWSSAGIVVEVPSGALADRWSRRGSVVASGFVIAAGFAVWTVLPTFAGFTAGFVLWGVGASLASGALEALLYDGLAEHGATESYPRVNGALNAIAQLAQIPAGLAAGALYELGGYVLVGWVSVGCCLVSSIPALFLPEPRPAPDPTADAEGEPGWWSTMVDGVRESVRTRAVGVAVLAVAVLGGVDAIEEYFPLVASDAGTPTAFVPLALLVVPVAGALGSAAGGRVRGWTGVVLLVGSAAALGAVALTTHPAGLVGVTLFWGLYQAVRVCVESRLQDRIRGRARATVTSVASFGTEFSGIALFGAWALGGAGLVAALVLVCAPLLRPRAGPEDPESVAEHAESHEP</sequence>
<feature type="transmembrane region" description="Helical" evidence="1">
    <location>
        <begin position="131"/>
        <end position="150"/>
    </location>
</feature>
<gene>
    <name evidence="2" type="ORF">EV383_4861</name>
</gene>
<dbReference type="Proteomes" id="UP000291591">
    <property type="component" value="Unassembled WGS sequence"/>
</dbReference>
<feature type="transmembrane region" description="Helical" evidence="1">
    <location>
        <begin position="32"/>
        <end position="52"/>
    </location>
</feature>
<dbReference type="AlphaFoldDB" id="A0A4Q7V5I8"/>
<evidence type="ECO:0000256" key="1">
    <source>
        <dbReference type="SAM" id="Phobius"/>
    </source>
</evidence>